<dbReference type="Pfam" id="PF01336">
    <property type="entry name" value="tRNA_anti-codon"/>
    <property type="match status" value="1"/>
</dbReference>
<proteinExistence type="predicted"/>
<dbReference type="Proteomes" id="UP000010146">
    <property type="component" value="Unassembled WGS sequence"/>
</dbReference>
<dbReference type="EMBL" id="ABXP02000097">
    <property type="protein sequence ID" value="KKC29306.1"/>
    <property type="molecule type" value="Genomic_DNA"/>
</dbReference>
<dbReference type="CDD" id="cd04485">
    <property type="entry name" value="DnaE_OBF"/>
    <property type="match status" value="1"/>
</dbReference>
<sequence length="112" mass="12708">MYGTVEVIVFPAVYERYSSLIKEDNAVLIKGKVSVKEEEEPKILCDDIKLLSQVVVKKLYINMEDSSKIEEVKEVLKKCPGNMPVVLKVNSKLLAAKRDLWVNGSKELIKKL</sequence>
<accession>A0A0F5PLM3</accession>
<comment type="caution">
    <text evidence="2">The sequence shown here is derived from an EMBL/GenBank/DDBJ whole genome shotgun (WGS) entry which is preliminary data.</text>
</comment>
<dbReference type="GO" id="GO:0003676">
    <property type="term" value="F:nucleic acid binding"/>
    <property type="evidence" value="ECO:0007669"/>
    <property type="project" value="InterPro"/>
</dbReference>
<name>A0A0F5PLM3_9THEO</name>
<reference evidence="2 3" key="2">
    <citation type="journal article" date="2015" name="BMC Genomics">
        <title>Analysis of three genomes within the thermophilic bacterial species Caldanaerobacter subterraneus with a focus on carbon monoxide dehydrogenase evolution and hydrolase diversity.</title>
        <authorList>
            <person name="Sant'Anna F.H."/>
            <person name="Lebedinsky A.V."/>
            <person name="Sokolova T.G."/>
            <person name="Robb F.T."/>
            <person name="Gonzalez J.M."/>
        </authorList>
    </citation>
    <scope>NUCLEOTIDE SEQUENCE [LARGE SCALE GENOMIC DNA]</scope>
    <source>
        <strain evidence="2 3">DSM 12653</strain>
    </source>
</reference>
<organism evidence="2 3">
    <name type="scientific">Caldanaerobacter subterraneus subsp. pacificus DSM 12653</name>
    <dbReference type="NCBI Taxonomy" id="391606"/>
    <lineage>
        <taxon>Bacteria</taxon>
        <taxon>Bacillati</taxon>
        <taxon>Bacillota</taxon>
        <taxon>Clostridia</taxon>
        <taxon>Thermoanaerobacterales</taxon>
        <taxon>Thermoanaerobacteraceae</taxon>
        <taxon>Caldanaerobacter</taxon>
    </lineage>
</organism>
<gene>
    <name evidence="2" type="ORF">CDSM653_01683</name>
</gene>
<dbReference type="InterPro" id="IPR004805">
    <property type="entry name" value="DnaE2/DnaE/PolC"/>
</dbReference>
<reference evidence="2 3" key="1">
    <citation type="submission" date="2008-07" db="EMBL/GenBank/DDBJ databases">
        <authorList>
            <person name="Gonzalez J."/>
            <person name="Sokolova T."/>
            <person name="Ferriera S."/>
            <person name="Johnson J."/>
            <person name="Kravitz S."/>
            <person name="Beeson K."/>
            <person name="Sutton G."/>
            <person name="Rogers Y.-H."/>
            <person name="Friedman R."/>
            <person name="Frazier M."/>
            <person name="Venter J.C."/>
        </authorList>
    </citation>
    <scope>NUCLEOTIDE SEQUENCE [LARGE SCALE GENOMIC DNA]</scope>
    <source>
        <strain evidence="2 3">DSM 12653</strain>
    </source>
</reference>
<dbReference type="AlphaFoldDB" id="A0A0F5PLM3"/>
<protein>
    <submittedName>
        <fullName evidence="2">DNA polymerase III DnaE</fullName>
    </submittedName>
</protein>
<evidence type="ECO:0000259" key="1">
    <source>
        <dbReference type="Pfam" id="PF01336"/>
    </source>
</evidence>
<reference evidence="3" key="3">
    <citation type="submission" date="2015-02" db="EMBL/GenBank/DDBJ databases">
        <title>Genome analysis of three genomes within the thermophilic hydrogenogenic bacterial species Caldanaerobacter subterraneus.</title>
        <authorList>
            <person name="Sant'Anna F.H."/>
            <person name="Lebedinsky A."/>
            <person name="Sokolova T."/>
            <person name="Robb F.T."/>
            <person name="Gonzalez J.M."/>
        </authorList>
    </citation>
    <scope>NUCLEOTIDE SEQUENCE [LARGE SCALE GENOMIC DNA]</scope>
    <source>
        <strain evidence="3">DSM 12653</strain>
    </source>
</reference>
<dbReference type="PANTHER" id="PTHR32294">
    <property type="entry name" value="DNA POLYMERASE III SUBUNIT ALPHA"/>
    <property type="match status" value="1"/>
</dbReference>
<evidence type="ECO:0000313" key="2">
    <source>
        <dbReference type="EMBL" id="KKC29306.1"/>
    </source>
</evidence>
<dbReference type="GO" id="GO:0008408">
    <property type="term" value="F:3'-5' exonuclease activity"/>
    <property type="evidence" value="ECO:0007669"/>
    <property type="project" value="InterPro"/>
</dbReference>
<feature type="domain" description="OB" evidence="1">
    <location>
        <begin position="2"/>
        <end position="51"/>
    </location>
</feature>
<dbReference type="InterPro" id="IPR004365">
    <property type="entry name" value="NA-bd_OB_tRNA"/>
</dbReference>
<evidence type="ECO:0000313" key="3">
    <source>
        <dbReference type="Proteomes" id="UP000010146"/>
    </source>
</evidence>
<dbReference type="GO" id="GO:0006260">
    <property type="term" value="P:DNA replication"/>
    <property type="evidence" value="ECO:0007669"/>
    <property type="project" value="InterPro"/>
</dbReference>
<dbReference type="PANTHER" id="PTHR32294:SF0">
    <property type="entry name" value="DNA POLYMERASE III SUBUNIT ALPHA"/>
    <property type="match status" value="1"/>
</dbReference>